<keyword evidence="1" id="KW-0732">Signal</keyword>
<dbReference type="EMBL" id="LN907867">
    <property type="protein sequence ID" value="CUU42840.1"/>
    <property type="molecule type" value="Genomic_DNA"/>
</dbReference>
<dbReference type="Proteomes" id="UP000065734">
    <property type="component" value="Chromosome I"/>
</dbReference>
<dbReference type="STRING" id="1079.BVIR_2409"/>
<proteinExistence type="predicted"/>
<dbReference type="RefSeq" id="WP_055037824.1">
    <property type="nucleotide sequence ID" value="NZ_AP014854.2"/>
</dbReference>
<protein>
    <submittedName>
        <fullName evidence="2">Uncharacterized protein</fullName>
    </submittedName>
</protein>
<keyword evidence="3" id="KW-1185">Reference proteome</keyword>
<accession>A0A0P0JN87</accession>
<reference evidence="3" key="1">
    <citation type="journal article" date="2016" name="Genome Announc.">
        <title>Revised genome sequence of the purple photosynthetic bacterium Blastochloris viridis.</title>
        <authorList>
            <person name="Liu L.N."/>
            <person name="Faulkner M."/>
            <person name="Liu X."/>
            <person name="Huang F."/>
            <person name="Darby A.C."/>
            <person name="Hall N."/>
        </authorList>
    </citation>
    <scope>NUCLEOTIDE SEQUENCE [LARGE SCALE GENOMIC DNA]</scope>
    <source>
        <strain evidence="3">ATCC 19567 / DSM 133 / F</strain>
    </source>
</reference>
<dbReference type="AlphaFoldDB" id="A0A0P0JN87"/>
<feature type="signal peptide" evidence="1">
    <location>
        <begin position="1"/>
        <end position="24"/>
    </location>
</feature>
<gene>
    <name evidence="2" type="ORF">BVIRIDIS_18550</name>
</gene>
<evidence type="ECO:0000256" key="1">
    <source>
        <dbReference type="SAM" id="SignalP"/>
    </source>
</evidence>
<dbReference type="KEGG" id="bvr:BVIR_2409"/>
<name>A0A0P0JN87_BLAVI</name>
<sequence>MRANSVFAAITLAAALLTAPPAMAQSIAVPRAFDGLWSVYVDVLRGNCAANSSFPVRVVRGAIAYAGQVNIDVSGTIGRDGRVTARVSRGAETLSISGRVSAARGAGVWTASSRGCSGRWVARRAG</sequence>
<feature type="chain" id="PRO_5009792043" evidence="1">
    <location>
        <begin position="25"/>
        <end position="126"/>
    </location>
</feature>
<evidence type="ECO:0000313" key="3">
    <source>
        <dbReference type="Proteomes" id="UP000065734"/>
    </source>
</evidence>
<organism evidence="2 3">
    <name type="scientific">Blastochloris viridis</name>
    <name type="common">Rhodopseudomonas viridis</name>
    <dbReference type="NCBI Taxonomy" id="1079"/>
    <lineage>
        <taxon>Bacteria</taxon>
        <taxon>Pseudomonadati</taxon>
        <taxon>Pseudomonadota</taxon>
        <taxon>Alphaproteobacteria</taxon>
        <taxon>Hyphomicrobiales</taxon>
        <taxon>Blastochloridaceae</taxon>
        <taxon>Blastochloris</taxon>
    </lineage>
</organism>
<dbReference type="OrthoDB" id="35866at45401"/>
<evidence type="ECO:0000313" key="2">
    <source>
        <dbReference type="EMBL" id="CUU42840.1"/>
    </source>
</evidence>